<protein>
    <submittedName>
        <fullName evidence="1">Uncharacterized protein</fullName>
    </submittedName>
</protein>
<keyword evidence="2" id="KW-1185">Reference proteome</keyword>
<organism evidence="1 2">
    <name type="scientific">Actinokineospora guangxiensis</name>
    <dbReference type="NCBI Taxonomy" id="1490288"/>
    <lineage>
        <taxon>Bacteria</taxon>
        <taxon>Bacillati</taxon>
        <taxon>Actinomycetota</taxon>
        <taxon>Actinomycetes</taxon>
        <taxon>Pseudonocardiales</taxon>
        <taxon>Pseudonocardiaceae</taxon>
        <taxon>Actinokineospora</taxon>
    </lineage>
</organism>
<evidence type="ECO:0000313" key="2">
    <source>
        <dbReference type="Proteomes" id="UP001596157"/>
    </source>
</evidence>
<evidence type="ECO:0000313" key="1">
    <source>
        <dbReference type="EMBL" id="MFC5286007.1"/>
    </source>
</evidence>
<name>A0ABW0EF46_9PSEU</name>
<dbReference type="RefSeq" id="WP_378243461.1">
    <property type="nucleotide sequence ID" value="NZ_JBHSKF010000001.1"/>
</dbReference>
<gene>
    <name evidence="1" type="ORF">ACFPM7_02995</name>
</gene>
<sequence>MHRECVTTALIGFGRLSLGLVERYARQLEDFAERCLCPRCGEGPRAQWASASLVTGDRCVGICERCAGDETVSEMRTGVVPPIVTWPTLDRRGG</sequence>
<accession>A0ABW0EF46</accession>
<comment type="caution">
    <text evidence="1">The sequence shown here is derived from an EMBL/GenBank/DDBJ whole genome shotgun (WGS) entry which is preliminary data.</text>
</comment>
<proteinExistence type="predicted"/>
<dbReference type="EMBL" id="JBHSKF010000001">
    <property type="protein sequence ID" value="MFC5286007.1"/>
    <property type="molecule type" value="Genomic_DNA"/>
</dbReference>
<dbReference type="Proteomes" id="UP001596157">
    <property type="component" value="Unassembled WGS sequence"/>
</dbReference>
<reference evidence="2" key="1">
    <citation type="journal article" date="2019" name="Int. J. Syst. Evol. Microbiol.">
        <title>The Global Catalogue of Microorganisms (GCM) 10K type strain sequencing project: providing services to taxonomists for standard genome sequencing and annotation.</title>
        <authorList>
            <consortium name="The Broad Institute Genomics Platform"/>
            <consortium name="The Broad Institute Genome Sequencing Center for Infectious Disease"/>
            <person name="Wu L."/>
            <person name="Ma J."/>
        </authorList>
    </citation>
    <scope>NUCLEOTIDE SEQUENCE [LARGE SCALE GENOMIC DNA]</scope>
    <source>
        <strain evidence="2">CCUG 59778</strain>
    </source>
</reference>